<keyword evidence="5" id="KW-1185">Reference proteome</keyword>
<dbReference type="InterPro" id="IPR009000">
    <property type="entry name" value="Transl_B-barrel_sf"/>
</dbReference>
<evidence type="ECO:0000256" key="1">
    <source>
        <dbReference type="ARBA" id="ARBA00006540"/>
    </source>
</evidence>
<dbReference type="Gene3D" id="2.40.30.10">
    <property type="entry name" value="Translation factors"/>
    <property type="match status" value="1"/>
</dbReference>
<dbReference type="InterPro" id="IPR000597">
    <property type="entry name" value="Ribosomal_uL3"/>
</dbReference>
<evidence type="ECO:0000256" key="2">
    <source>
        <dbReference type="ARBA" id="ARBA00022980"/>
    </source>
</evidence>
<dbReference type="EMBL" id="JOTD01000047">
    <property type="protein sequence ID" value="KFM18124.1"/>
    <property type="molecule type" value="Genomic_DNA"/>
</dbReference>
<accession>A0A087RXC0</accession>
<keyword evidence="2 4" id="KW-0689">Ribosomal protein</keyword>
<dbReference type="AlphaFoldDB" id="A0A087RXC0"/>
<comment type="similarity">
    <text evidence="1">Belongs to the universal ribosomal protein uL3 family.</text>
</comment>
<keyword evidence="3" id="KW-0687">Ribonucleoprotein</keyword>
<proteinExistence type="inferred from homology"/>
<dbReference type="Proteomes" id="UP000029383">
    <property type="component" value="Unassembled WGS sequence"/>
</dbReference>
<sequence>MYTVPRAGQFGFHQRVEYDKRIMIMGNTEDDKLKINPDGGYKHFGLVKGDFIILKGSVPGTYRRLIKLRSQIRNVPAKVNKPNILEVVV</sequence>
<comment type="caution">
    <text evidence="4">The sequence shown here is derived from an EMBL/GenBank/DDBJ whole genome shotgun (WGS) entry which is preliminary data.</text>
</comment>
<dbReference type="PANTHER" id="PTHR11363:SF5">
    <property type="entry name" value="LARGE RIBOSOMAL SUBUNIT PROTEIN UL3"/>
    <property type="match status" value="1"/>
</dbReference>
<dbReference type="PATRIC" id="fig|1503183.3.peg.1219"/>
<dbReference type="GO" id="GO:0006412">
    <property type="term" value="P:translation"/>
    <property type="evidence" value="ECO:0007669"/>
    <property type="project" value="InterPro"/>
</dbReference>
<reference evidence="4 5" key="1">
    <citation type="submission" date="2014-06" db="EMBL/GenBank/DDBJ databases">
        <authorList>
            <person name="Ngugi D.K."/>
            <person name="Blom J."/>
            <person name="Alam I."/>
            <person name="Rashid M."/>
            <person name="Baalawi W."/>
            <person name="Zhang G."/>
            <person name="Hikmawan T."/>
            <person name="Guan Y."/>
            <person name="Antunes A."/>
            <person name="Siam R."/>
            <person name="El-Dorry H."/>
            <person name="Bajic V."/>
            <person name="Stingl U."/>
        </authorList>
    </citation>
    <scope>NUCLEOTIDE SEQUENCE [LARGE SCALE GENOMIC DNA]</scope>
    <source>
        <strain evidence="4">SCGC RSA3</strain>
    </source>
</reference>
<protein>
    <submittedName>
        <fullName evidence="4">50S ribosomal protein L3</fullName>
    </submittedName>
</protein>
<dbReference type="GO" id="GO:0022625">
    <property type="term" value="C:cytosolic large ribosomal subunit"/>
    <property type="evidence" value="ECO:0007669"/>
    <property type="project" value="TreeGrafter"/>
</dbReference>
<evidence type="ECO:0000313" key="4">
    <source>
        <dbReference type="EMBL" id="KFM18124.1"/>
    </source>
</evidence>
<evidence type="ECO:0000313" key="5">
    <source>
        <dbReference type="Proteomes" id="UP000029383"/>
    </source>
</evidence>
<gene>
    <name evidence="4" type="primary">rpl3</name>
    <name evidence="4" type="ORF">SCCGRSA3_01364</name>
</gene>
<evidence type="ECO:0000256" key="3">
    <source>
        <dbReference type="ARBA" id="ARBA00023274"/>
    </source>
</evidence>
<dbReference type="SUPFAM" id="SSF50447">
    <property type="entry name" value="Translation proteins"/>
    <property type="match status" value="1"/>
</dbReference>
<name>A0A087RXC0_9ARCH</name>
<dbReference type="InterPro" id="IPR045077">
    <property type="entry name" value="L3_arc_euk"/>
</dbReference>
<dbReference type="PANTHER" id="PTHR11363">
    <property type="entry name" value="60S RIBOSOMAL PROTEIN L3-RELATED"/>
    <property type="match status" value="1"/>
</dbReference>
<dbReference type="Pfam" id="PF00297">
    <property type="entry name" value="Ribosomal_L3"/>
    <property type="match status" value="1"/>
</dbReference>
<dbReference type="GO" id="GO:0003723">
    <property type="term" value="F:RNA binding"/>
    <property type="evidence" value="ECO:0007669"/>
    <property type="project" value="TreeGrafter"/>
</dbReference>
<organism evidence="4 5">
    <name type="scientific">Marine Group I thaumarchaeote SCGC RSA3</name>
    <dbReference type="NCBI Taxonomy" id="1503183"/>
    <lineage>
        <taxon>Archaea</taxon>
        <taxon>Nitrososphaerota</taxon>
        <taxon>Marine Group I</taxon>
    </lineage>
</organism>
<dbReference type="GO" id="GO:0003735">
    <property type="term" value="F:structural constituent of ribosome"/>
    <property type="evidence" value="ECO:0007669"/>
    <property type="project" value="InterPro"/>
</dbReference>